<keyword evidence="2" id="KW-1185">Reference proteome</keyword>
<dbReference type="EMBL" id="FOHZ01000005">
    <property type="protein sequence ID" value="SET15775.1"/>
    <property type="molecule type" value="Genomic_DNA"/>
</dbReference>
<organism evidence="1 2">
    <name type="scientific">Marinobacter segnicrescens</name>
    <dbReference type="NCBI Taxonomy" id="430453"/>
    <lineage>
        <taxon>Bacteria</taxon>
        <taxon>Pseudomonadati</taxon>
        <taxon>Pseudomonadota</taxon>
        <taxon>Gammaproteobacteria</taxon>
        <taxon>Pseudomonadales</taxon>
        <taxon>Marinobacteraceae</taxon>
        <taxon>Marinobacter</taxon>
    </lineage>
</organism>
<sequence length="60" mass="6875">MQDRARVNPVPSTVLHNAVELRRAYTRMAARNTAKAVARWIRHAQHWIALHIRPNRPAAG</sequence>
<evidence type="ECO:0000313" key="1">
    <source>
        <dbReference type="EMBL" id="SET15775.1"/>
    </source>
</evidence>
<dbReference type="RefSeq" id="WP_091849825.1">
    <property type="nucleotide sequence ID" value="NZ_FOHZ01000005.1"/>
</dbReference>
<proteinExistence type="predicted"/>
<dbReference type="STRING" id="430453.SAMN04487962_10525"/>
<gene>
    <name evidence="1" type="ORF">SAMN04487962_10525</name>
</gene>
<dbReference type="AlphaFoldDB" id="A0A1I0C8G6"/>
<protein>
    <submittedName>
        <fullName evidence="1">Uncharacterized protein</fullName>
    </submittedName>
</protein>
<evidence type="ECO:0000313" key="2">
    <source>
        <dbReference type="Proteomes" id="UP000198762"/>
    </source>
</evidence>
<name>A0A1I0C8G6_9GAMM</name>
<accession>A0A1I0C8G6</accession>
<reference evidence="2" key="1">
    <citation type="submission" date="2016-10" db="EMBL/GenBank/DDBJ databases">
        <authorList>
            <person name="Varghese N."/>
            <person name="Submissions S."/>
        </authorList>
    </citation>
    <scope>NUCLEOTIDE SEQUENCE [LARGE SCALE GENOMIC DNA]</scope>
    <source>
        <strain evidence="2">CGMCC 1.6489</strain>
    </source>
</reference>
<dbReference type="OrthoDB" id="6371013at2"/>
<dbReference type="Proteomes" id="UP000198762">
    <property type="component" value="Unassembled WGS sequence"/>
</dbReference>